<evidence type="ECO:0000313" key="5">
    <source>
        <dbReference type="EMBL" id="KAK0556613.1"/>
    </source>
</evidence>
<accession>A0AAN6GZP6</accession>
<evidence type="ECO:0000256" key="2">
    <source>
        <dbReference type="ARBA" id="ARBA00023242"/>
    </source>
</evidence>
<dbReference type="CDD" id="cd12148">
    <property type="entry name" value="fungal_TF_MHR"/>
    <property type="match status" value="1"/>
</dbReference>
<proteinExistence type="predicted"/>
<dbReference type="GO" id="GO:0006351">
    <property type="term" value="P:DNA-templated transcription"/>
    <property type="evidence" value="ECO:0007669"/>
    <property type="project" value="InterPro"/>
</dbReference>
<protein>
    <recommendedName>
        <fullName evidence="4">Xylanolytic transcriptional activator regulatory domain-containing protein</fullName>
    </recommendedName>
</protein>
<dbReference type="GO" id="GO:0005634">
    <property type="term" value="C:nucleus"/>
    <property type="evidence" value="ECO:0007669"/>
    <property type="project" value="UniProtKB-SubCell"/>
</dbReference>
<feature type="region of interest" description="Disordered" evidence="3">
    <location>
        <begin position="93"/>
        <end position="116"/>
    </location>
</feature>
<dbReference type="Proteomes" id="UP001176517">
    <property type="component" value="Unassembled WGS sequence"/>
</dbReference>
<keyword evidence="2" id="KW-0539">Nucleus</keyword>
<organism evidence="5 6">
    <name type="scientific">Tilletia horrida</name>
    <dbReference type="NCBI Taxonomy" id="155126"/>
    <lineage>
        <taxon>Eukaryota</taxon>
        <taxon>Fungi</taxon>
        <taxon>Dikarya</taxon>
        <taxon>Basidiomycota</taxon>
        <taxon>Ustilaginomycotina</taxon>
        <taxon>Exobasidiomycetes</taxon>
        <taxon>Tilletiales</taxon>
        <taxon>Tilletiaceae</taxon>
        <taxon>Tilletia</taxon>
    </lineage>
</organism>
<feature type="compositionally biased region" description="Polar residues" evidence="3">
    <location>
        <begin position="1"/>
        <end position="10"/>
    </location>
</feature>
<dbReference type="GO" id="GO:0008270">
    <property type="term" value="F:zinc ion binding"/>
    <property type="evidence" value="ECO:0007669"/>
    <property type="project" value="InterPro"/>
</dbReference>
<evidence type="ECO:0000256" key="1">
    <source>
        <dbReference type="ARBA" id="ARBA00004123"/>
    </source>
</evidence>
<feature type="compositionally biased region" description="Basic and acidic residues" evidence="3">
    <location>
        <begin position="670"/>
        <end position="689"/>
    </location>
</feature>
<feature type="region of interest" description="Disordered" evidence="3">
    <location>
        <begin position="643"/>
        <end position="734"/>
    </location>
</feature>
<reference evidence="5" key="1">
    <citation type="journal article" date="2023" name="PhytoFront">
        <title>Draft Genome Resources of Seven Strains of Tilletia horrida, Causal Agent of Kernel Smut of Rice.</title>
        <authorList>
            <person name="Khanal S."/>
            <person name="Antony Babu S."/>
            <person name="Zhou X.G."/>
        </authorList>
    </citation>
    <scope>NUCLEOTIDE SEQUENCE</scope>
    <source>
        <strain evidence="5">TX6</strain>
    </source>
</reference>
<evidence type="ECO:0000256" key="3">
    <source>
        <dbReference type="SAM" id="MobiDB-lite"/>
    </source>
</evidence>
<dbReference type="SMART" id="SM00906">
    <property type="entry name" value="Fungal_trans"/>
    <property type="match status" value="1"/>
</dbReference>
<feature type="compositionally biased region" description="Low complexity" evidence="3">
    <location>
        <begin position="708"/>
        <end position="722"/>
    </location>
</feature>
<dbReference type="InterPro" id="IPR050613">
    <property type="entry name" value="Sec_Metabolite_Reg"/>
</dbReference>
<dbReference type="EMBL" id="JAPDMZ010000013">
    <property type="protein sequence ID" value="KAK0556613.1"/>
    <property type="molecule type" value="Genomic_DNA"/>
</dbReference>
<evidence type="ECO:0000313" key="6">
    <source>
        <dbReference type="Proteomes" id="UP001176517"/>
    </source>
</evidence>
<gene>
    <name evidence="5" type="ORF">OC846_001058</name>
</gene>
<feature type="compositionally biased region" description="Basic and acidic residues" evidence="3">
    <location>
        <begin position="21"/>
        <end position="30"/>
    </location>
</feature>
<keyword evidence="6" id="KW-1185">Reference proteome</keyword>
<dbReference type="InterPro" id="IPR007219">
    <property type="entry name" value="XnlR_reg_dom"/>
</dbReference>
<dbReference type="AlphaFoldDB" id="A0AAN6GZP6"/>
<dbReference type="PANTHER" id="PTHR31001">
    <property type="entry name" value="UNCHARACTERIZED TRANSCRIPTIONAL REGULATORY PROTEIN"/>
    <property type="match status" value="1"/>
</dbReference>
<comment type="caution">
    <text evidence="5">The sequence shown here is derived from an EMBL/GenBank/DDBJ whole genome shotgun (WGS) entry which is preliminary data.</text>
</comment>
<name>A0AAN6GZP6_9BASI</name>
<feature type="region of interest" description="Disordered" evidence="3">
    <location>
        <begin position="1"/>
        <end position="42"/>
    </location>
</feature>
<dbReference type="GO" id="GO:0003677">
    <property type="term" value="F:DNA binding"/>
    <property type="evidence" value="ECO:0007669"/>
    <property type="project" value="InterPro"/>
</dbReference>
<feature type="domain" description="Xylanolytic transcriptional activator regulatory" evidence="4">
    <location>
        <begin position="320"/>
        <end position="393"/>
    </location>
</feature>
<evidence type="ECO:0000259" key="4">
    <source>
        <dbReference type="SMART" id="SM00906"/>
    </source>
</evidence>
<sequence length="881" mass="97032">MADGASTSAAHNPAKNTPPKKSKDSDKDDGSSQAEKRHRPCSNCVNRRIPHLCRTFDPSTDSSDVTTRLTRLEKMVGDYLPAILDRLDGPRVAGGSRYNPGFRNPPGLGSEEEEEEDLKGSFAPSGMYIGSSTNVYAVGTILPEVPPQEIPIAAGALTIEMGPKAQDLDALLAEYGWPALTTPQTSPTAVLLSALPHRNTCDLLLKHFYDDLNWIRHPLPQRTLRKAFDQFFNDGPRLTLDNLNVFAILALICAMASLTIDNAVFTGRSQSRIVATRRLQWAARQALAMSSATGRGDTDAVLGWHMLCRVMVLERRQEEAQLASSACIKLAQAIGLHRDGSKLKFDPVEAEYRRRCWAFVFTTECYISWHMGRPVGLTRDTIDSQAPSEADDEGDFYPLPKSLPASVASITAMTAHRYRYELGHFFMRICELQQTLKPVPYSEVLAVDRELLEWRDSLPSWFKCPLGPTGAIEMDTSIDEYYPFLPPQRYLLESDFDQCRIGLHRSYLLLSRNKGGSRYLPSRRACVEAAHHDILHRSALVFSMKEKFDRAFINVWNVHYHSTKHFSSVAICGIALLSDPHSAQAATLRGHLVHFLEVAKLKEQHGPDSPFVDMYRREASIIKMFLDKADELAAEPTRARIRSVDESASARKRRMPDNDAGDSSKRHRHTGDQHEDHSGSHGPDGDDHATANVLLGLGQSKSFDPQRSATSATTNNHSTPASQVASTGRSPQDDDAQNILDVWFQGGYQQPANGLLDFSLTGLTSMDLATLPPLPNSNPGITMAKAPADAGLMPNFFPTNVANGMPGMNTQYMPNAASIPPSSSIPVPGGHHVYAPSTTMGYGSVHPVAQSEQQPWTAAPPRAEGAADHLFWANLIDKITR</sequence>
<dbReference type="PANTHER" id="PTHR31001:SF87">
    <property type="entry name" value="COL-21"/>
    <property type="match status" value="1"/>
</dbReference>
<dbReference type="Pfam" id="PF04082">
    <property type="entry name" value="Fungal_trans"/>
    <property type="match status" value="1"/>
</dbReference>
<comment type="subcellular location">
    <subcellularLocation>
        <location evidence="1">Nucleus</location>
    </subcellularLocation>
</comment>